<evidence type="ECO:0000313" key="1">
    <source>
        <dbReference type="EMBL" id="KAG8011051.1"/>
    </source>
</evidence>
<name>A0ACB7F9R6_NIBAL</name>
<organism evidence="1 2">
    <name type="scientific">Nibea albiflora</name>
    <name type="common">Yellow drum</name>
    <name type="synonym">Corvina albiflora</name>
    <dbReference type="NCBI Taxonomy" id="240163"/>
    <lineage>
        <taxon>Eukaryota</taxon>
        <taxon>Metazoa</taxon>
        <taxon>Chordata</taxon>
        <taxon>Craniata</taxon>
        <taxon>Vertebrata</taxon>
        <taxon>Euteleostomi</taxon>
        <taxon>Actinopterygii</taxon>
        <taxon>Neopterygii</taxon>
        <taxon>Teleostei</taxon>
        <taxon>Neoteleostei</taxon>
        <taxon>Acanthomorphata</taxon>
        <taxon>Eupercaria</taxon>
        <taxon>Sciaenidae</taxon>
        <taxon>Nibea</taxon>
    </lineage>
</organism>
<dbReference type="EMBL" id="CM024802">
    <property type="protein sequence ID" value="KAG8011051.1"/>
    <property type="molecule type" value="Genomic_DNA"/>
</dbReference>
<reference evidence="1" key="1">
    <citation type="submission" date="2020-04" db="EMBL/GenBank/DDBJ databases">
        <title>A chromosome-scale assembly and high-density genetic map of the yellow drum (Nibea albiflora) genome.</title>
        <authorList>
            <person name="Xu D."/>
            <person name="Zhang W."/>
            <person name="Chen R."/>
            <person name="Tan P."/>
            <person name="Wang L."/>
            <person name="Song H."/>
            <person name="Tian L."/>
            <person name="Zhu Q."/>
            <person name="Wang B."/>
        </authorList>
    </citation>
    <scope>NUCLEOTIDE SEQUENCE</scope>
    <source>
        <strain evidence="1">ZJHYS-2018</strain>
    </source>
</reference>
<gene>
    <name evidence="1" type="primary">HDAC2</name>
    <name evidence="1" type="ORF">GBF38_005699</name>
</gene>
<sequence>MNSSIKLLIIVREPTTRAVSDYTQVLEGKERKNKTYHKFEKLAIDSSTCEVNTKYKAVRTSIYTKHLERWLKYFPVEQFHIVDGDRLITDPLPELQLVERFLNLPSRISQYNLYFNATRGFYCLRFNIVFNKCLAGSKGRIHPEVDPSVVTKLQKFFHPFNQKFYQITGVLRLKQVEEACSTVPDTHVFPFGVPPSLHHPCNFPQRPHKATAEEMTKYHSDDYIKFLRSIRPDNMSEFSKQMQRFNVGEDCPVFDGLFEFCQLSAGGSAAGSVKLNRQQTDIAVNWAGGLHHAKKSEASGFCYVNDIVLAILELLKYHQRVLYIDIDIHHGDGVEEAFYTTDRVMTVSFHKYGEYFPGTGDLRDIGAGKGKYYAVNFPLRDGIDDESYEQIFKPVMAKVMEMYQPSAVVLQCGADSLSGDRLGCFNLTIRGHAKCVEYMKSFNLPLLMLGGGGYTIRNVARCWTYETAVALDTDIPDELPYNDYFEYFGPDFKLHISPSNMTNQNTQEYMDKIKQRLFENLRMLPHAPGVQMQAIPEDAIPDDTVDEDTEDPDKRLSIRATDKRIACDEEFSDSEDEGEGGRKNVANHKKGAKRPRVDEDKKEGEEKKTEIKEEEKTKDSSVEKTDSKR</sequence>
<comment type="caution">
    <text evidence="1">The sequence shown here is derived from an EMBL/GenBank/DDBJ whole genome shotgun (WGS) entry which is preliminary data.</text>
</comment>
<dbReference type="Proteomes" id="UP000805704">
    <property type="component" value="Chromosome 14"/>
</dbReference>
<accession>A0ACB7F9R6</accession>
<proteinExistence type="predicted"/>
<protein>
    <submittedName>
        <fullName evidence="1">Histone deacetylase 2</fullName>
    </submittedName>
</protein>
<evidence type="ECO:0000313" key="2">
    <source>
        <dbReference type="Proteomes" id="UP000805704"/>
    </source>
</evidence>
<keyword evidence="2" id="KW-1185">Reference proteome</keyword>